<sequence>MPPASHTSSLATCLCRQFRRPLRNPRIVPAYTRRLTTSASQRLEGKTNGSNEIALEPLSELLVLQTPGPRRPRHENLRFVQGPLEAEVLDVTREQLLQYEAMDGENVDIALMRPANTRVSKERYMQLAQQLSKAFLRPQLFEYYRAPDVEGKIPPKLDNGANKAEIIDAVLGAKWGVVASNEIDERLDVLITRSLGYTRKDVFFILWKDGRIIRQWSQDFQARIKVNIQSGAISVNASLENFERLQENIRDLLEKVIEKEFDMSWAQRLCKFNEQFITPIARITGTYIEKTGENTLLISALDSGSLQDARRLLLMSFDLQLRSSHSLLYNAPKGKCDPEGYLYPVHAESALPWNFREAEWGRWRNVKMRIERPESPQAMSSAILKDTLRRRIGGLVQDTEDITTGIREILDHNDLQVPAEHRSKLSTEYEAMLGYLLHEDSNPHPDQELSTPQFIESKNRLQVLLTDVPGLVHIVQDLLPISSSPKAEMMTGMTQALYQTCIVKFLPSPFGYPEGFDRYPPLELKFEIDPKLGQVMNPTLKAIHSSTIADTMFPSEECDVRFHRRTYIPLSLGDSTNPNPDCGIALDELNNYMCDSNLNPLLDTKLKASQFLNVTLPEWTISPPKRSKSEDGGESEERSPPATMQYVSTSLEYRRKVAFDWKGMKLYQTVIQGGITGGKRSEYKLVWSKEGESVAEAPRITEVQDDDEVLDKVAKETADKVAMEDAVSVTEAGDEISTDPTLDSTAEDMGEPEYQITEPITNQDPHHHSSPNPGLSFADFLANTTDLVKSLGKLLSSRQWRFTTQSTEHSPSIQSPRGGMRGRGRGGRGRSSQYNDRATGSS</sequence>
<feature type="region of interest" description="Disordered" evidence="2">
    <location>
        <begin position="725"/>
        <end position="747"/>
    </location>
</feature>
<feature type="domain" description="SLS1 N-terminal" evidence="4">
    <location>
        <begin position="108"/>
        <end position="177"/>
    </location>
</feature>
<evidence type="ECO:0000313" key="7">
    <source>
        <dbReference type="EMBL" id="RPA88989.1"/>
    </source>
</evidence>
<evidence type="ECO:0000259" key="3">
    <source>
        <dbReference type="Pfam" id="PF14611"/>
    </source>
</evidence>
<feature type="domain" description="SLS1 C-terminal" evidence="6">
    <location>
        <begin position="350"/>
        <end position="694"/>
    </location>
</feature>
<feature type="domain" description="SLS1 second KH" evidence="5">
    <location>
        <begin position="260"/>
        <end position="315"/>
    </location>
</feature>
<dbReference type="Pfam" id="PF20778">
    <property type="entry name" value="SLS1_C"/>
    <property type="match status" value="1"/>
</dbReference>
<accession>A0A3N4IST7</accession>
<dbReference type="InterPro" id="IPR032741">
    <property type="entry name" value="Sls1_KH-1"/>
</dbReference>
<feature type="compositionally biased region" description="Polar residues" evidence="2">
    <location>
        <begin position="801"/>
        <end position="815"/>
    </location>
</feature>
<feature type="domain" description="SLS1 first KH" evidence="3">
    <location>
        <begin position="200"/>
        <end position="256"/>
    </location>
</feature>
<keyword evidence="1" id="KW-0175">Coiled coil</keyword>
<dbReference type="Pfam" id="PF20777">
    <property type="entry name" value="KH_SLS1_2"/>
    <property type="match status" value="1"/>
</dbReference>
<evidence type="ECO:0000256" key="1">
    <source>
        <dbReference type="SAM" id="Coils"/>
    </source>
</evidence>
<dbReference type="Proteomes" id="UP000276215">
    <property type="component" value="Unassembled WGS sequence"/>
</dbReference>
<dbReference type="GO" id="GO:0005743">
    <property type="term" value="C:mitochondrial inner membrane"/>
    <property type="evidence" value="ECO:0007669"/>
    <property type="project" value="InterPro"/>
</dbReference>
<evidence type="ECO:0000259" key="4">
    <source>
        <dbReference type="Pfam" id="PF20776"/>
    </source>
</evidence>
<evidence type="ECO:0000259" key="5">
    <source>
        <dbReference type="Pfam" id="PF20777"/>
    </source>
</evidence>
<feature type="compositionally biased region" description="Basic and acidic residues" evidence="2">
    <location>
        <begin position="627"/>
        <end position="639"/>
    </location>
</feature>
<organism evidence="7 8">
    <name type="scientific">Choiromyces venosus 120613-1</name>
    <dbReference type="NCBI Taxonomy" id="1336337"/>
    <lineage>
        <taxon>Eukaryota</taxon>
        <taxon>Fungi</taxon>
        <taxon>Dikarya</taxon>
        <taxon>Ascomycota</taxon>
        <taxon>Pezizomycotina</taxon>
        <taxon>Pezizomycetes</taxon>
        <taxon>Pezizales</taxon>
        <taxon>Tuberaceae</taxon>
        <taxon>Choiromyces</taxon>
    </lineage>
</organism>
<dbReference type="AlphaFoldDB" id="A0A3N4IST7"/>
<evidence type="ECO:0000256" key="2">
    <source>
        <dbReference type="SAM" id="MobiDB-lite"/>
    </source>
</evidence>
<feature type="coiled-coil region" evidence="1">
    <location>
        <begin position="235"/>
        <end position="262"/>
    </location>
</feature>
<gene>
    <name evidence="7" type="ORF">L873DRAFT_1723776</name>
</gene>
<protein>
    <submittedName>
        <fullName evidence="7">Uncharacterized protein</fullName>
    </submittedName>
</protein>
<feature type="compositionally biased region" description="Polar residues" evidence="2">
    <location>
        <begin position="831"/>
        <end position="842"/>
    </location>
</feature>
<dbReference type="InterPro" id="IPR048748">
    <property type="entry name" value="SLS1_KH2"/>
</dbReference>
<evidence type="ECO:0000313" key="8">
    <source>
        <dbReference type="Proteomes" id="UP000276215"/>
    </source>
</evidence>
<dbReference type="OrthoDB" id="5392646at2759"/>
<dbReference type="InterPro" id="IPR048400">
    <property type="entry name" value="SLS1_N"/>
</dbReference>
<proteinExistence type="predicted"/>
<dbReference type="Pfam" id="PF14611">
    <property type="entry name" value="KH_SLS1_1"/>
    <property type="match status" value="1"/>
</dbReference>
<keyword evidence="8" id="KW-1185">Reference proteome</keyword>
<dbReference type="EMBL" id="ML120628">
    <property type="protein sequence ID" value="RPA88989.1"/>
    <property type="molecule type" value="Genomic_DNA"/>
</dbReference>
<dbReference type="Pfam" id="PF20776">
    <property type="entry name" value="SLS1_N"/>
    <property type="match status" value="1"/>
</dbReference>
<feature type="region of interest" description="Disordered" evidence="2">
    <location>
        <begin position="622"/>
        <end position="643"/>
    </location>
</feature>
<feature type="region of interest" description="Disordered" evidence="2">
    <location>
        <begin position="801"/>
        <end position="842"/>
    </location>
</feature>
<reference evidence="7 8" key="1">
    <citation type="journal article" date="2018" name="Nat. Ecol. Evol.">
        <title>Pezizomycetes genomes reveal the molecular basis of ectomycorrhizal truffle lifestyle.</title>
        <authorList>
            <person name="Murat C."/>
            <person name="Payen T."/>
            <person name="Noel B."/>
            <person name="Kuo A."/>
            <person name="Morin E."/>
            <person name="Chen J."/>
            <person name="Kohler A."/>
            <person name="Krizsan K."/>
            <person name="Balestrini R."/>
            <person name="Da Silva C."/>
            <person name="Montanini B."/>
            <person name="Hainaut M."/>
            <person name="Levati E."/>
            <person name="Barry K.W."/>
            <person name="Belfiori B."/>
            <person name="Cichocki N."/>
            <person name="Clum A."/>
            <person name="Dockter R.B."/>
            <person name="Fauchery L."/>
            <person name="Guy J."/>
            <person name="Iotti M."/>
            <person name="Le Tacon F."/>
            <person name="Lindquist E.A."/>
            <person name="Lipzen A."/>
            <person name="Malagnac F."/>
            <person name="Mello A."/>
            <person name="Molinier V."/>
            <person name="Miyauchi S."/>
            <person name="Poulain J."/>
            <person name="Riccioni C."/>
            <person name="Rubini A."/>
            <person name="Sitrit Y."/>
            <person name="Splivallo R."/>
            <person name="Traeger S."/>
            <person name="Wang M."/>
            <person name="Zifcakova L."/>
            <person name="Wipf D."/>
            <person name="Zambonelli A."/>
            <person name="Paolocci F."/>
            <person name="Nowrousian M."/>
            <person name="Ottonello S."/>
            <person name="Baldrian P."/>
            <person name="Spatafora J.W."/>
            <person name="Henrissat B."/>
            <person name="Nagy L.G."/>
            <person name="Aury J.M."/>
            <person name="Wincker P."/>
            <person name="Grigoriev I.V."/>
            <person name="Bonfante P."/>
            <person name="Martin F.M."/>
        </authorList>
    </citation>
    <scope>NUCLEOTIDE SEQUENCE [LARGE SCALE GENOMIC DNA]</scope>
    <source>
        <strain evidence="7 8">120613-1</strain>
    </source>
</reference>
<name>A0A3N4IST7_9PEZI</name>
<evidence type="ECO:0000259" key="6">
    <source>
        <dbReference type="Pfam" id="PF20778"/>
    </source>
</evidence>
<dbReference type="InterPro" id="IPR048401">
    <property type="entry name" value="SLS1_C"/>
</dbReference>